<dbReference type="InterPro" id="IPR052708">
    <property type="entry name" value="PxpC"/>
</dbReference>
<proteinExistence type="predicted"/>
<gene>
    <name evidence="5" type="ORF">LL038_03930</name>
</gene>
<dbReference type="PANTHER" id="PTHR43309:SF5">
    <property type="entry name" value="5-OXOPROLINASE SUBUNIT C"/>
    <property type="match status" value="1"/>
</dbReference>
<evidence type="ECO:0000256" key="2">
    <source>
        <dbReference type="ARBA" id="ARBA00022801"/>
    </source>
</evidence>
<dbReference type="Proteomes" id="UP001164733">
    <property type="component" value="Chromosome"/>
</dbReference>
<dbReference type="EMBL" id="CP086239">
    <property type="protein sequence ID" value="WAG61410.1"/>
    <property type="molecule type" value="Genomic_DNA"/>
</dbReference>
<dbReference type="SMART" id="SM00797">
    <property type="entry name" value="AHS2"/>
    <property type="match status" value="1"/>
</dbReference>
<evidence type="ECO:0000259" key="4">
    <source>
        <dbReference type="SMART" id="SM00797"/>
    </source>
</evidence>
<dbReference type="NCBIfam" id="TIGR00724">
    <property type="entry name" value="urea_amlyse_rel"/>
    <property type="match status" value="1"/>
</dbReference>
<evidence type="ECO:0000313" key="6">
    <source>
        <dbReference type="Proteomes" id="UP001164733"/>
    </source>
</evidence>
<dbReference type="Pfam" id="PF02626">
    <property type="entry name" value="CT_A_B"/>
    <property type="match status" value="1"/>
</dbReference>
<evidence type="ECO:0000256" key="1">
    <source>
        <dbReference type="ARBA" id="ARBA00022741"/>
    </source>
</evidence>
<organism evidence="5 6">
    <name type="scientific">Clostridium estertheticum</name>
    <dbReference type="NCBI Taxonomy" id="238834"/>
    <lineage>
        <taxon>Bacteria</taxon>
        <taxon>Bacillati</taxon>
        <taxon>Bacillota</taxon>
        <taxon>Clostridia</taxon>
        <taxon>Eubacteriales</taxon>
        <taxon>Clostridiaceae</taxon>
        <taxon>Clostridium</taxon>
    </lineage>
</organism>
<name>A0AA47EJU8_9CLOT</name>
<dbReference type="PANTHER" id="PTHR43309">
    <property type="entry name" value="5-OXOPROLINASE SUBUNIT C"/>
    <property type="match status" value="1"/>
</dbReference>
<dbReference type="InterPro" id="IPR003778">
    <property type="entry name" value="CT_A_B"/>
</dbReference>
<dbReference type="AlphaFoldDB" id="A0AA47EJU8"/>
<accession>A0AA47EJU8</accession>
<keyword evidence="1" id="KW-0547">Nucleotide-binding</keyword>
<dbReference type="GO" id="GO:0005524">
    <property type="term" value="F:ATP binding"/>
    <property type="evidence" value="ECO:0007669"/>
    <property type="project" value="UniProtKB-KW"/>
</dbReference>
<keyword evidence="2" id="KW-0378">Hydrolase</keyword>
<protein>
    <submittedName>
        <fullName evidence="5">Biotin-dependent carboxyltransferase family protein</fullName>
    </submittedName>
</protein>
<feature type="domain" description="Carboxyltransferase" evidence="4">
    <location>
        <begin position="25"/>
        <end position="306"/>
    </location>
</feature>
<sequence>MTIMKILKPGMYTTIQDIGRYNYQKSGMSVSGAMDQFSLRVANILVGNKDSEACLEATLFGLKIKFKGDALIAVTGANLMPRINNKAIDMWSGIKVLDGDELSFETAQSGCRSYIAIEHGIDVPEVMGSKATYVKGKVGGFQGRMLKAGDEIKIGASAENEFTSIKKLPIELIPLYYKDNTVRVVLGPQDDYFTVDGINTFFDCEYKVTSEADRMGYRLSGPKVSHITSADIISDGITMGSVQIPGDGAPIIMMADRQTTGGYTKIATIITPDINIVGQLKPGDSIRFKLISIEEAHIIYRKYMKDFDFIRESMTKVGCDAITSEKFKVRVNNKEYEVIVQEIK</sequence>
<dbReference type="RefSeq" id="WP_216119950.1">
    <property type="nucleotide sequence ID" value="NZ_CP086239.1"/>
</dbReference>
<keyword evidence="3" id="KW-0067">ATP-binding</keyword>
<evidence type="ECO:0000313" key="5">
    <source>
        <dbReference type="EMBL" id="WAG61410.1"/>
    </source>
</evidence>
<dbReference type="GO" id="GO:0016787">
    <property type="term" value="F:hydrolase activity"/>
    <property type="evidence" value="ECO:0007669"/>
    <property type="project" value="UniProtKB-KW"/>
</dbReference>
<reference evidence="5" key="1">
    <citation type="submission" date="2021-11" db="EMBL/GenBank/DDBJ databases">
        <title>Clostridia strains as spoilage organisms.</title>
        <authorList>
            <person name="Wambui J."/>
            <person name="Stevens M.J.A."/>
            <person name="Stephan R."/>
        </authorList>
    </citation>
    <scope>NUCLEOTIDE SEQUENCE</scope>
    <source>
        <strain evidence="5">CF009</strain>
    </source>
</reference>
<evidence type="ECO:0000256" key="3">
    <source>
        <dbReference type="ARBA" id="ARBA00022840"/>
    </source>
</evidence>